<dbReference type="AlphaFoldDB" id="A0A9D2NCW9"/>
<evidence type="ECO:0000256" key="2">
    <source>
        <dbReference type="ARBA" id="ARBA00022723"/>
    </source>
</evidence>
<dbReference type="GO" id="GO:0008484">
    <property type="term" value="F:sulfuric ester hydrolase activity"/>
    <property type="evidence" value="ECO:0007669"/>
    <property type="project" value="TreeGrafter"/>
</dbReference>
<evidence type="ECO:0000259" key="4">
    <source>
        <dbReference type="Pfam" id="PF00884"/>
    </source>
</evidence>
<proteinExistence type="inferred from homology"/>
<keyword evidence="2" id="KW-0479">Metal-binding</keyword>
<feature type="domain" description="Sulfatase N-terminal" evidence="4">
    <location>
        <begin position="7"/>
        <end position="332"/>
    </location>
</feature>
<dbReference type="GO" id="GO:0046872">
    <property type="term" value="F:metal ion binding"/>
    <property type="evidence" value="ECO:0007669"/>
    <property type="project" value="UniProtKB-KW"/>
</dbReference>
<comment type="caution">
    <text evidence="5">The sequence shown here is derived from an EMBL/GenBank/DDBJ whole genome shotgun (WGS) entry which is preliminary data.</text>
</comment>
<dbReference type="GO" id="GO:0005737">
    <property type="term" value="C:cytoplasm"/>
    <property type="evidence" value="ECO:0007669"/>
    <property type="project" value="TreeGrafter"/>
</dbReference>
<dbReference type="InterPro" id="IPR000917">
    <property type="entry name" value="Sulfatase_N"/>
</dbReference>
<dbReference type="PANTHER" id="PTHR45953">
    <property type="entry name" value="IDURONATE 2-SULFATASE"/>
    <property type="match status" value="1"/>
</dbReference>
<dbReference type="PROSITE" id="PS00523">
    <property type="entry name" value="SULFATASE_1"/>
    <property type="match status" value="1"/>
</dbReference>
<evidence type="ECO:0000256" key="3">
    <source>
        <dbReference type="ARBA" id="ARBA00022801"/>
    </source>
</evidence>
<dbReference type="InterPro" id="IPR024607">
    <property type="entry name" value="Sulfatase_CS"/>
</dbReference>
<reference evidence="5" key="2">
    <citation type="submission" date="2021-04" db="EMBL/GenBank/DDBJ databases">
        <authorList>
            <person name="Gilroy R."/>
        </authorList>
    </citation>
    <scope>NUCLEOTIDE SEQUENCE</scope>
    <source>
        <strain evidence="5">USAMLcec2-132</strain>
    </source>
</reference>
<dbReference type="Pfam" id="PF00884">
    <property type="entry name" value="Sulfatase"/>
    <property type="match status" value="1"/>
</dbReference>
<organism evidence="5 6">
    <name type="scientific">Candidatus Eisenbergiella merdavium</name>
    <dbReference type="NCBI Taxonomy" id="2838551"/>
    <lineage>
        <taxon>Bacteria</taxon>
        <taxon>Bacillati</taxon>
        <taxon>Bacillota</taxon>
        <taxon>Clostridia</taxon>
        <taxon>Lachnospirales</taxon>
        <taxon>Lachnospiraceae</taxon>
        <taxon>Eisenbergiella</taxon>
    </lineage>
</organism>
<evidence type="ECO:0000256" key="1">
    <source>
        <dbReference type="ARBA" id="ARBA00008779"/>
    </source>
</evidence>
<dbReference type="SUPFAM" id="SSF53649">
    <property type="entry name" value="Alkaline phosphatase-like"/>
    <property type="match status" value="1"/>
</dbReference>
<gene>
    <name evidence="5" type="ORF">H9761_03460</name>
</gene>
<reference evidence="5" key="1">
    <citation type="journal article" date="2021" name="PeerJ">
        <title>Extensive microbial diversity within the chicken gut microbiome revealed by metagenomics and culture.</title>
        <authorList>
            <person name="Gilroy R."/>
            <person name="Ravi A."/>
            <person name="Getino M."/>
            <person name="Pursley I."/>
            <person name="Horton D.L."/>
            <person name="Alikhan N.F."/>
            <person name="Baker D."/>
            <person name="Gharbi K."/>
            <person name="Hall N."/>
            <person name="Watson M."/>
            <person name="Adriaenssens E.M."/>
            <person name="Foster-Nyarko E."/>
            <person name="Jarju S."/>
            <person name="Secka A."/>
            <person name="Antonio M."/>
            <person name="Oren A."/>
            <person name="Chaudhuri R.R."/>
            <person name="La Ragione R."/>
            <person name="Hildebrand F."/>
            <person name="Pallen M.J."/>
        </authorList>
    </citation>
    <scope>NUCLEOTIDE SEQUENCE</scope>
    <source>
        <strain evidence="5">USAMLcec2-132</strain>
    </source>
</reference>
<name>A0A9D2NCW9_9FIRM</name>
<dbReference type="EMBL" id="DWWS01000016">
    <property type="protein sequence ID" value="HJC22743.1"/>
    <property type="molecule type" value="Genomic_DNA"/>
</dbReference>
<comment type="similarity">
    <text evidence="1">Belongs to the sulfatase family.</text>
</comment>
<protein>
    <submittedName>
        <fullName evidence="5">Sulfatase-like hydrolase/transferase</fullName>
    </submittedName>
</protein>
<dbReference type="PANTHER" id="PTHR45953:SF1">
    <property type="entry name" value="IDURONATE 2-SULFATASE"/>
    <property type="match status" value="1"/>
</dbReference>
<dbReference type="InterPro" id="IPR017850">
    <property type="entry name" value="Alkaline_phosphatase_core_sf"/>
</dbReference>
<dbReference type="Proteomes" id="UP000823891">
    <property type="component" value="Unassembled WGS sequence"/>
</dbReference>
<sequence>MEKKRKQVILLMTDTTRFDMLGCYGNSGMKTPNLDALAEEGIRFERAYTCQPVCGPARSAIFTGTYPHSCGGFTNSYALGANVKTIGQRLTDNGIHAAYIGKYHLDGGDYFGLGRCPEGWDEEYWYDMRMYLNELTPEERVRSRQDGQNEGITEDFLYANRVCRRAVDFLNRYGEEDFFLTVSLDEPHGPSLCPEPYSSMYQDYEFPKYPNVYDTLEGKPDYQKVWAGERRLGDREQVKIKAPSFFGCNSYADHELGKVIRAAKECAPDALIIYTSDHGDALQSHCLWSKGPAAYDEIARIPLIISGGKKGEVAQAPVSHINLVPTILEYMGLPIPKLLEGKSILPMLEDPQLDINHEIYLEFTRYEVDHDGFGGFRPMRTVFDGRYKLSVHLLDRVDELYDLESDPYEMKNLILEEAYYEKARELHEKLLNWMNETRDPFRGYDWERRPWRKEAAEATWDYTGYTRQRENEEYEPRQLDYSTGLEMVEASRPKEKLKLGK</sequence>
<evidence type="ECO:0000313" key="5">
    <source>
        <dbReference type="EMBL" id="HJC22743.1"/>
    </source>
</evidence>
<keyword evidence="3 5" id="KW-0378">Hydrolase</keyword>
<evidence type="ECO:0000313" key="6">
    <source>
        <dbReference type="Proteomes" id="UP000823891"/>
    </source>
</evidence>
<accession>A0A9D2NCW9</accession>
<dbReference type="Gene3D" id="3.40.720.10">
    <property type="entry name" value="Alkaline Phosphatase, subunit A"/>
    <property type="match status" value="1"/>
</dbReference>